<dbReference type="OrthoDB" id="10617710at2759"/>
<evidence type="ECO:0000313" key="1">
    <source>
        <dbReference type="EMBL" id="EYC10067.1"/>
    </source>
</evidence>
<gene>
    <name evidence="1" type="primary">Acey_s0057.g2747</name>
    <name evidence="1" type="ORF">Y032_0057g2747</name>
</gene>
<accession>A0A016U5G9</accession>
<keyword evidence="2" id="KW-1185">Reference proteome</keyword>
<name>A0A016U5G9_9BILA</name>
<organism evidence="1 2">
    <name type="scientific">Ancylostoma ceylanicum</name>
    <dbReference type="NCBI Taxonomy" id="53326"/>
    <lineage>
        <taxon>Eukaryota</taxon>
        <taxon>Metazoa</taxon>
        <taxon>Ecdysozoa</taxon>
        <taxon>Nematoda</taxon>
        <taxon>Chromadorea</taxon>
        <taxon>Rhabditida</taxon>
        <taxon>Rhabditina</taxon>
        <taxon>Rhabditomorpha</taxon>
        <taxon>Strongyloidea</taxon>
        <taxon>Ancylostomatidae</taxon>
        <taxon>Ancylostomatinae</taxon>
        <taxon>Ancylostoma</taxon>
    </lineage>
</organism>
<reference evidence="2" key="1">
    <citation type="journal article" date="2015" name="Nat. Genet.">
        <title>The genome and transcriptome of the zoonotic hookworm Ancylostoma ceylanicum identify infection-specific gene families.</title>
        <authorList>
            <person name="Schwarz E.M."/>
            <person name="Hu Y."/>
            <person name="Antoshechkin I."/>
            <person name="Miller M.M."/>
            <person name="Sternberg P.W."/>
            <person name="Aroian R.V."/>
        </authorList>
    </citation>
    <scope>NUCLEOTIDE SEQUENCE</scope>
    <source>
        <strain evidence="2">HY135</strain>
    </source>
</reference>
<evidence type="ECO:0000313" key="2">
    <source>
        <dbReference type="Proteomes" id="UP000024635"/>
    </source>
</evidence>
<dbReference type="EMBL" id="JARK01001393">
    <property type="protein sequence ID" value="EYC10067.1"/>
    <property type="molecule type" value="Genomic_DNA"/>
</dbReference>
<dbReference type="Proteomes" id="UP000024635">
    <property type="component" value="Unassembled WGS sequence"/>
</dbReference>
<proteinExistence type="predicted"/>
<sequence>MYCWSGIAIIPIYCSILFVQKHSIVLGDHDQTCGSESHASQSVMAKIDWSSNLQSKCSENSLSITYSKASLFDVDKTSCISWYDTGAIICTRGRSRDDEWLHTCCRSLDLPGLLPSYRSLWWTAESGEVDSHILGICQGTLTIAC</sequence>
<protein>
    <submittedName>
        <fullName evidence="1">Uncharacterized protein</fullName>
    </submittedName>
</protein>
<dbReference type="AlphaFoldDB" id="A0A016U5G9"/>
<comment type="caution">
    <text evidence="1">The sequence shown here is derived from an EMBL/GenBank/DDBJ whole genome shotgun (WGS) entry which is preliminary data.</text>
</comment>